<accession>A0A0J1JLK4</accession>
<dbReference type="PATRIC" id="fig|754436.4.peg.68"/>
<protein>
    <submittedName>
        <fullName evidence="1">Uncharacterized protein</fullName>
    </submittedName>
</protein>
<gene>
    <name evidence="1" type="ORF">ABT58_00320</name>
</gene>
<evidence type="ECO:0000313" key="2">
    <source>
        <dbReference type="Proteomes" id="UP000036426"/>
    </source>
</evidence>
<reference evidence="1 2" key="1">
    <citation type="submission" date="2015-05" db="EMBL/GenBank/DDBJ databases">
        <title>Photobacterium galathea sp. nov.</title>
        <authorList>
            <person name="Machado H."/>
            <person name="Gram L."/>
        </authorList>
    </citation>
    <scope>NUCLEOTIDE SEQUENCE [LARGE SCALE GENOMIC DNA]</scope>
    <source>
        <strain evidence="1 2">DSM 25995</strain>
    </source>
</reference>
<dbReference type="AlphaFoldDB" id="A0A0J1JLK4"/>
<proteinExistence type="predicted"/>
<dbReference type="EMBL" id="LDOV01000001">
    <property type="protein sequence ID" value="KLV03017.1"/>
    <property type="molecule type" value="Genomic_DNA"/>
</dbReference>
<evidence type="ECO:0000313" key="1">
    <source>
        <dbReference type="EMBL" id="KLV03017.1"/>
    </source>
</evidence>
<organism evidence="1 2">
    <name type="scientific">Photobacterium aphoticum</name>
    <dbReference type="NCBI Taxonomy" id="754436"/>
    <lineage>
        <taxon>Bacteria</taxon>
        <taxon>Pseudomonadati</taxon>
        <taxon>Pseudomonadota</taxon>
        <taxon>Gammaproteobacteria</taxon>
        <taxon>Vibrionales</taxon>
        <taxon>Vibrionaceae</taxon>
        <taxon>Photobacterium</taxon>
    </lineage>
</organism>
<keyword evidence="2" id="KW-1185">Reference proteome</keyword>
<name>A0A0J1JLK4_9GAMM</name>
<comment type="caution">
    <text evidence="1">The sequence shown here is derived from an EMBL/GenBank/DDBJ whole genome shotgun (WGS) entry which is preliminary data.</text>
</comment>
<dbReference type="Proteomes" id="UP000036426">
    <property type="component" value="Unassembled WGS sequence"/>
</dbReference>
<sequence length="59" mass="6765">MNLSVEGEEKPKIITLTINKGHTSNAEIFVVDLCHDQIKLLCQKKMGDMQINYRFNSNL</sequence>